<dbReference type="InterPro" id="IPR039968">
    <property type="entry name" value="BcerS-like"/>
</dbReference>
<sequence length="419" mass="47104">MVRPLLLDKMRYGAALRVSKRPIISNKGSIVANSELVITPVSSKADRAAFVDCAYRLNAADQNWVPNLRSEEISKFTPGKNPFFEHARCQLFLARRGGGRIVGRISAHIDELALKQPAEQGMGPGTGNWGAIEAEDEETAKALISTAEAWLREQGMTRVLAPMNLSVWEEPGLQVYGHDHPPMVMMAHHNAAYQAWIEGAGYDRVKTLRTYDLDVTREYPPLIQRIITSGEKNAKIRIRNAELKHFDRDAAIICDILNDAWAENWGFVPFTDEEIAYVGKALKPLVHPELIRIAEYEGEPVAFMMTLPDLNKPQMRLNGRNGKPSIFGLLKLLLWLRKPRNADMRVPLMGVRKKLQSSRLASQLAFMMIEYIRRAATAKFGAKRGEIGWVLEDNQGMVAIADAIESKVNREYAIYDKAL</sequence>
<accession>A0ABQ2JWU4</accession>
<dbReference type="InterPro" id="IPR016181">
    <property type="entry name" value="Acyl_CoA_acyltransferase"/>
</dbReference>
<dbReference type="SUPFAM" id="SSF55729">
    <property type="entry name" value="Acyl-CoA N-acyltransferases (Nat)"/>
    <property type="match status" value="1"/>
</dbReference>
<dbReference type="Proteomes" id="UP000605099">
    <property type="component" value="Unassembled WGS sequence"/>
</dbReference>
<dbReference type="Gene3D" id="3.40.630.30">
    <property type="match status" value="1"/>
</dbReference>
<gene>
    <name evidence="1" type="ORF">GCM10011349_35490</name>
</gene>
<comment type="caution">
    <text evidence="1">The sequence shown here is derived from an EMBL/GenBank/DDBJ whole genome shotgun (WGS) entry which is preliminary data.</text>
</comment>
<dbReference type="EMBL" id="BMLK01000019">
    <property type="protein sequence ID" value="GGN57193.1"/>
    <property type="molecule type" value="Genomic_DNA"/>
</dbReference>
<keyword evidence="2" id="KW-1185">Reference proteome</keyword>
<dbReference type="PANTHER" id="PTHR41368:SF1">
    <property type="entry name" value="PROTEIN YGHO"/>
    <property type="match status" value="1"/>
</dbReference>
<reference evidence="2" key="1">
    <citation type="journal article" date="2019" name="Int. J. Syst. Evol. Microbiol.">
        <title>The Global Catalogue of Microorganisms (GCM) 10K type strain sequencing project: providing services to taxonomists for standard genome sequencing and annotation.</title>
        <authorList>
            <consortium name="The Broad Institute Genomics Platform"/>
            <consortium name="The Broad Institute Genome Sequencing Center for Infectious Disease"/>
            <person name="Wu L."/>
            <person name="Ma J."/>
        </authorList>
    </citation>
    <scope>NUCLEOTIDE SEQUENCE [LARGE SCALE GENOMIC DNA]</scope>
    <source>
        <strain evidence="2">CGMCC 1.6784</strain>
    </source>
</reference>
<dbReference type="PANTHER" id="PTHR41368">
    <property type="entry name" value="PROTEIN YGHO"/>
    <property type="match status" value="1"/>
</dbReference>
<evidence type="ECO:0000313" key="1">
    <source>
        <dbReference type="EMBL" id="GGN57193.1"/>
    </source>
</evidence>
<name>A0ABQ2JWU4_9SPHN</name>
<proteinExistence type="predicted"/>
<evidence type="ECO:0008006" key="3">
    <source>
        <dbReference type="Google" id="ProtNLM"/>
    </source>
</evidence>
<organism evidence="1 2">
    <name type="scientific">Novosphingobium indicum</name>
    <dbReference type="NCBI Taxonomy" id="462949"/>
    <lineage>
        <taxon>Bacteria</taxon>
        <taxon>Pseudomonadati</taxon>
        <taxon>Pseudomonadota</taxon>
        <taxon>Alphaproteobacteria</taxon>
        <taxon>Sphingomonadales</taxon>
        <taxon>Sphingomonadaceae</taxon>
        <taxon>Novosphingobium</taxon>
    </lineage>
</organism>
<evidence type="ECO:0000313" key="2">
    <source>
        <dbReference type="Proteomes" id="UP000605099"/>
    </source>
</evidence>
<protein>
    <recommendedName>
        <fullName evidence="3">N-acetyltransferase</fullName>
    </recommendedName>
</protein>